<evidence type="ECO:0000313" key="2">
    <source>
        <dbReference type="Proteomes" id="UP000074561"/>
    </source>
</evidence>
<evidence type="ECO:0000313" key="1">
    <source>
        <dbReference type="EMBL" id="AMP06941.1"/>
    </source>
</evidence>
<organism evidence="1 2">
    <name type="scientific">Collimonas pratensis</name>
    <dbReference type="NCBI Taxonomy" id="279113"/>
    <lineage>
        <taxon>Bacteria</taxon>
        <taxon>Pseudomonadati</taxon>
        <taxon>Pseudomonadota</taxon>
        <taxon>Betaproteobacteria</taxon>
        <taxon>Burkholderiales</taxon>
        <taxon>Oxalobacteraceae</taxon>
        <taxon>Collimonas</taxon>
    </lineage>
</organism>
<dbReference type="KEGG" id="cpra:CPter91_4643"/>
<sequence>MSWLFQKSENQAENDVSIILRLVSYCAKPCLAPVTPYY</sequence>
<name>A0A127QAB7_9BURK</name>
<protein>
    <submittedName>
        <fullName evidence="1">Uncharacterized protein</fullName>
    </submittedName>
</protein>
<dbReference type="Proteomes" id="UP000074561">
    <property type="component" value="Chromosome"/>
</dbReference>
<accession>A0A127QAB7</accession>
<dbReference type="AlphaFoldDB" id="A0A127QAB7"/>
<dbReference type="EMBL" id="CP013234">
    <property type="protein sequence ID" value="AMP06941.1"/>
    <property type="molecule type" value="Genomic_DNA"/>
</dbReference>
<proteinExistence type="predicted"/>
<gene>
    <name evidence="1" type="ORF">CPter91_4643</name>
</gene>
<reference evidence="1 2" key="1">
    <citation type="submission" date="2015-11" db="EMBL/GenBank/DDBJ databases">
        <title>Exploring the genomic traits of fungus-feeding bacterial genus Collimonas.</title>
        <authorList>
            <person name="Song C."/>
            <person name="Schmidt R."/>
            <person name="de Jager V."/>
            <person name="Krzyzanowska D."/>
            <person name="Jongedijk E."/>
            <person name="Cankar K."/>
            <person name="Beekwilder J."/>
            <person name="van Veen A."/>
            <person name="de Boer W."/>
            <person name="van Veen J.A."/>
            <person name="Garbeva P."/>
        </authorList>
    </citation>
    <scope>NUCLEOTIDE SEQUENCE [LARGE SCALE GENOMIC DNA]</scope>
    <source>
        <strain evidence="1 2">Ter91</strain>
    </source>
</reference>